<dbReference type="Gene3D" id="3.40.50.300">
    <property type="entry name" value="P-loop containing nucleotide triphosphate hydrolases"/>
    <property type="match status" value="1"/>
</dbReference>
<comment type="similarity">
    <text evidence="1">Belongs to the ABC transporter superfamily.</text>
</comment>
<evidence type="ECO:0000313" key="7">
    <source>
        <dbReference type="Proteomes" id="UP001180087"/>
    </source>
</evidence>
<proteinExistence type="inferred from homology"/>
<dbReference type="InterPro" id="IPR003593">
    <property type="entry name" value="AAA+_ATPase"/>
</dbReference>
<gene>
    <name evidence="6" type="ORF">QR721_09700</name>
</gene>
<dbReference type="PROSITE" id="PS50893">
    <property type="entry name" value="ABC_TRANSPORTER_2"/>
    <property type="match status" value="1"/>
</dbReference>
<dbReference type="GO" id="GO:0005524">
    <property type="term" value="F:ATP binding"/>
    <property type="evidence" value="ECO:0007669"/>
    <property type="project" value="UniProtKB-KW"/>
</dbReference>
<evidence type="ECO:0000313" key="6">
    <source>
        <dbReference type="EMBL" id="WLV23907.1"/>
    </source>
</evidence>
<dbReference type="SUPFAM" id="SSF52540">
    <property type="entry name" value="P-loop containing nucleoside triphosphate hydrolases"/>
    <property type="match status" value="1"/>
</dbReference>
<keyword evidence="4 6" id="KW-0067">ATP-binding</keyword>
<dbReference type="Proteomes" id="UP001180087">
    <property type="component" value="Chromosome"/>
</dbReference>
<keyword evidence="7" id="KW-1185">Reference proteome</keyword>
<dbReference type="CDD" id="cd03235">
    <property type="entry name" value="ABC_Metallic_Cations"/>
    <property type="match status" value="1"/>
</dbReference>
<dbReference type="SMART" id="SM00382">
    <property type="entry name" value="AAA"/>
    <property type="match status" value="1"/>
</dbReference>
<feature type="domain" description="ABC transporter" evidence="5">
    <location>
        <begin position="7"/>
        <end position="242"/>
    </location>
</feature>
<organism evidence="6 7">
    <name type="scientific">Aciduricibacillus chroicocephali</name>
    <dbReference type="NCBI Taxonomy" id="3054939"/>
    <lineage>
        <taxon>Bacteria</taxon>
        <taxon>Bacillati</taxon>
        <taxon>Bacillota</taxon>
        <taxon>Bacilli</taxon>
        <taxon>Bacillales</taxon>
        <taxon>Bacillaceae</taxon>
        <taxon>Aciduricibacillus</taxon>
    </lineage>
</organism>
<dbReference type="EMBL" id="CP129113">
    <property type="protein sequence ID" value="WLV23907.1"/>
    <property type="molecule type" value="Genomic_DNA"/>
</dbReference>
<evidence type="ECO:0000256" key="3">
    <source>
        <dbReference type="ARBA" id="ARBA00022741"/>
    </source>
</evidence>
<accession>A0ABY9KT49</accession>
<keyword evidence="2" id="KW-0813">Transport</keyword>
<keyword evidence="3" id="KW-0547">Nucleotide-binding</keyword>
<dbReference type="InterPro" id="IPR027417">
    <property type="entry name" value="P-loop_NTPase"/>
</dbReference>
<evidence type="ECO:0000259" key="5">
    <source>
        <dbReference type="PROSITE" id="PS50893"/>
    </source>
</evidence>
<dbReference type="InterPro" id="IPR003439">
    <property type="entry name" value="ABC_transporter-like_ATP-bd"/>
</dbReference>
<dbReference type="Pfam" id="PF00005">
    <property type="entry name" value="ABC_tran"/>
    <property type="match status" value="1"/>
</dbReference>
<dbReference type="PROSITE" id="PS00211">
    <property type="entry name" value="ABC_TRANSPORTER_1"/>
    <property type="match status" value="1"/>
</dbReference>
<dbReference type="RefSeq" id="WP_348026396.1">
    <property type="nucleotide sequence ID" value="NZ_CP129113.1"/>
</dbReference>
<dbReference type="PANTHER" id="PTHR42734:SF17">
    <property type="entry name" value="METAL TRANSPORT SYSTEM ATP-BINDING PROTEIN TM_0124-RELATED"/>
    <property type="match status" value="1"/>
</dbReference>
<protein>
    <submittedName>
        <fullName evidence="6">Metal ABC transporter ATP-binding protein</fullName>
    </submittedName>
</protein>
<dbReference type="InterPro" id="IPR050153">
    <property type="entry name" value="Metal_Ion_Import_ABC"/>
</dbReference>
<evidence type="ECO:0000256" key="2">
    <source>
        <dbReference type="ARBA" id="ARBA00022448"/>
    </source>
</evidence>
<dbReference type="InterPro" id="IPR017871">
    <property type="entry name" value="ABC_transporter-like_CS"/>
</dbReference>
<dbReference type="PANTHER" id="PTHR42734">
    <property type="entry name" value="METAL TRANSPORT SYSTEM ATP-BINDING PROTEIN TM_0124-RELATED"/>
    <property type="match status" value="1"/>
</dbReference>
<sequence length="251" mass="27948">METQPILSMRNVSTSYDGKIALEHINLDILPGSFIGLVGPNGGGKTTLVKIILNLLKPDSGEVLLFGKPIRQFHEWNRIGYVSQKSNAFNRGFPATVEEVVAMGLAAKVGYFRFLGRKHKKKISEALEQVHMLEFAKRNIGDLSGGQQQRVFIARALVADPEFLILDEPTVGVDSSNVQHFYKLLHELNKKGITLLMITHDTGTMTQYATDIICLNKKLHFHGGKDQYDSLNDEALSAMYGHPVHGMTHNH</sequence>
<evidence type="ECO:0000256" key="4">
    <source>
        <dbReference type="ARBA" id="ARBA00022840"/>
    </source>
</evidence>
<name>A0ABY9KT49_9BACI</name>
<evidence type="ECO:0000256" key="1">
    <source>
        <dbReference type="ARBA" id="ARBA00005417"/>
    </source>
</evidence>
<reference evidence="6" key="1">
    <citation type="submission" date="2023-06" db="EMBL/GenBank/DDBJ databases">
        <title>A Treasure from Seagulls: Isolation and Description of Aciduricobacillus qingdaonensis gen. nov., sp. nov., a Rare Obligately Uric Acid-utilizing Member in the Family Bacillaceae.</title>
        <authorList>
            <person name="Liu W."/>
            <person name="Wang B."/>
        </authorList>
    </citation>
    <scope>NUCLEOTIDE SEQUENCE</scope>
    <source>
        <strain evidence="6">44XB</strain>
    </source>
</reference>